<evidence type="ECO:0000256" key="10">
    <source>
        <dbReference type="ARBA" id="ARBA00023112"/>
    </source>
</evidence>
<reference evidence="14" key="1">
    <citation type="submission" date="2020-10" db="EMBL/GenBank/DDBJ databases">
        <authorList>
            <person name="Castelo-Branco R."/>
            <person name="Eusebio N."/>
            <person name="Adriana R."/>
            <person name="Vieira A."/>
            <person name="Brugerolle De Fraissinette N."/>
            <person name="Rezende De Castro R."/>
            <person name="Schneider M.P."/>
            <person name="Vasconcelos V."/>
            <person name="Leao P.N."/>
        </authorList>
    </citation>
    <scope>NUCLEOTIDE SEQUENCE</scope>
    <source>
        <strain evidence="14">LEGE 11479</strain>
    </source>
</reference>
<evidence type="ECO:0000256" key="11">
    <source>
        <dbReference type="ARBA" id="ARBA00023136"/>
    </source>
</evidence>
<keyword evidence="8 13" id="KW-1133">Transmembrane helix</keyword>
<dbReference type="GO" id="GO:0015099">
    <property type="term" value="F:nickel cation transmembrane transporter activity"/>
    <property type="evidence" value="ECO:0007669"/>
    <property type="project" value="InterPro"/>
</dbReference>
<dbReference type="Gene3D" id="2.40.50.870">
    <property type="entry name" value="Protein of unknown function (DUF3299)"/>
    <property type="match status" value="1"/>
</dbReference>
<accession>A0A928ZX18</accession>
<keyword evidence="6" id="KW-0533">Nickel</keyword>
<dbReference type="InterPro" id="IPR021727">
    <property type="entry name" value="DUF3299"/>
</dbReference>
<keyword evidence="10" id="KW-0921">Nickel transport</keyword>
<name>A0A928ZX18_LEPEC</name>
<feature type="transmembrane region" description="Helical" evidence="13">
    <location>
        <begin position="324"/>
        <end position="347"/>
    </location>
</feature>
<evidence type="ECO:0000256" key="1">
    <source>
        <dbReference type="ARBA" id="ARBA00002510"/>
    </source>
</evidence>
<dbReference type="PANTHER" id="PTHR40659">
    <property type="entry name" value="NICKEL/COBALT EFFLUX SYSTEM RCNA"/>
    <property type="match status" value="1"/>
</dbReference>
<evidence type="ECO:0000256" key="5">
    <source>
        <dbReference type="ARBA" id="ARBA00022475"/>
    </source>
</evidence>
<comment type="subcellular location">
    <subcellularLocation>
        <location evidence="2">Cell membrane</location>
        <topology evidence="2">Multi-pass membrane protein</topology>
    </subcellularLocation>
</comment>
<keyword evidence="7 13" id="KW-0812">Transmembrane</keyword>
<evidence type="ECO:0000256" key="3">
    <source>
        <dbReference type="ARBA" id="ARBA00022426"/>
    </source>
</evidence>
<dbReference type="GO" id="GO:0005886">
    <property type="term" value="C:plasma membrane"/>
    <property type="evidence" value="ECO:0007669"/>
    <property type="project" value="UniProtKB-SubCell"/>
</dbReference>
<keyword evidence="3" id="KW-0171">Cobalt transport</keyword>
<feature type="transmembrane region" description="Helical" evidence="13">
    <location>
        <begin position="459"/>
        <end position="488"/>
    </location>
</feature>
<comment type="caution">
    <text evidence="14">The sequence shown here is derived from an EMBL/GenBank/DDBJ whole genome shotgun (WGS) entry which is preliminary data.</text>
</comment>
<proteinExistence type="predicted"/>
<feature type="transmembrane region" description="Helical" evidence="13">
    <location>
        <begin position="434"/>
        <end position="453"/>
    </location>
</feature>
<evidence type="ECO:0000256" key="13">
    <source>
        <dbReference type="SAM" id="Phobius"/>
    </source>
</evidence>
<sequence length="534" mass="58489">MAKLKVQVCPLLSPAFLRRWGRYFGLFIVSVCLVWNVASSTLAQTLITWEKLQPPATTLQNPYAHLSIDQTRDLATLAGLKTWVEDNQPSPDSLESREVLRLNQKLQAQDLDVEELLSQIDQAQAYWQEKSQSINSQWIGKTVELSGYILPLTWNQSEQVTDFLLVPYVGACIHVPPPPPNQIVYIRPEQALAEPGLFTPVVVEGQLRSQPATYEVFQVDGSRPVDVSYALTLNHLTLSETPPVSIGQQPLPSGSWWQRLQARASAMLTQAVGNVHRQRSPGTFLWGLLISFSYGVLHTLGPGHGKAVIMSYFVGQGGSLRRGLTMGIQIAVFHVLSAIGVVVLTTLVLRQSTPDNYRLVQLVSYGAIAIIGGWMFWQAIPWRHKAKPVGLGAKAADLVLYPDLTKQVEASSGNALAVDCGCLTCVEPKRVSDWLALAIGSVPCSGALLILLYGSANNLLVPSIAMVIAISVGMAMTLAWIGTLALMGRNYAERRIHLSKRHYRRLHQWLRFAGSGCVLLLGLCLFGVTLASSG</sequence>
<evidence type="ECO:0000256" key="12">
    <source>
        <dbReference type="ARBA" id="ARBA00023285"/>
    </source>
</evidence>
<keyword evidence="12" id="KW-0170">Cobalt</keyword>
<feature type="transmembrane region" description="Helical" evidence="13">
    <location>
        <begin position="509"/>
        <end position="531"/>
    </location>
</feature>
<evidence type="ECO:0000256" key="8">
    <source>
        <dbReference type="ARBA" id="ARBA00022989"/>
    </source>
</evidence>
<dbReference type="AlphaFoldDB" id="A0A928ZX18"/>
<dbReference type="EMBL" id="JADEXP010000224">
    <property type="protein sequence ID" value="MBE9069013.1"/>
    <property type="molecule type" value="Genomic_DNA"/>
</dbReference>
<keyword evidence="9" id="KW-0406">Ion transport</keyword>
<evidence type="ECO:0000256" key="6">
    <source>
        <dbReference type="ARBA" id="ARBA00022596"/>
    </source>
</evidence>
<evidence type="ECO:0000313" key="14">
    <source>
        <dbReference type="EMBL" id="MBE9069013.1"/>
    </source>
</evidence>
<dbReference type="InterPro" id="IPR051224">
    <property type="entry name" value="NiCoT_RcnA"/>
</dbReference>
<dbReference type="Proteomes" id="UP000615026">
    <property type="component" value="Unassembled WGS sequence"/>
</dbReference>
<dbReference type="GO" id="GO:0010045">
    <property type="term" value="P:response to nickel cation"/>
    <property type="evidence" value="ECO:0007669"/>
    <property type="project" value="TreeGrafter"/>
</dbReference>
<organism evidence="14 15">
    <name type="scientific">Leptolyngbya cf. ectocarpi LEGE 11479</name>
    <dbReference type="NCBI Taxonomy" id="1828722"/>
    <lineage>
        <taxon>Bacteria</taxon>
        <taxon>Bacillati</taxon>
        <taxon>Cyanobacteriota</taxon>
        <taxon>Cyanophyceae</taxon>
        <taxon>Leptolyngbyales</taxon>
        <taxon>Leptolyngbyaceae</taxon>
        <taxon>Leptolyngbya group</taxon>
        <taxon>Leptolyngbya</taxon>
    </lineage>
</organism>
<dbReference type="Pfam" id="PF11736">
    <property type="entry name" value="DUF3299"/>
    <property type="match status" value="1"/>
</dbReference>
<feature type="transmembrane region" description="Helical" evidence="13">
    <location>
        <begin position="359"/>
        <end position="377"/>
    </location>
</feature>
<dbReference type="GO" id="GO:0046583">
    <property type="term" value="F:monoatomic cation efflux transmembrane transporter activity"/>
    <property type="evidence" value="ECO:0007669"/>
    <property type="project" value="TreeGrafter"/>
</dbReference>
<dbReference type="Pfam" id="PF03824">
    <property type="entry name" value="NicO"/>
    <property type="match status" value="1"/>
</dbReference>
<evidence type="ECO:0000256" key="4">
    <source>
        <dbReference type="ARBA" id="ARBA00022448"/>
    </source>
</evidence>
<dbReference type="InterPro" id="IPR011541">
    <property type="entry name" value="Ni/Co_transpt_high_affinity"/>
</dbReference>
<keyword evidence="4" id="KW-0813">Transport</keyword>
<evidence type="ECO:0000313" key="15">
    <source>
        <dbReference type="Proteomes" id="UP000615026"/>
    </source>
</evidence>
<gene>
    <name evidence="14" type="ORF">IQ260_20420</name>
</gene>
<keyword evidence="15" id="KW-1185">Reference proteome</keyword>
<dbReference type="PANTHER" id="PTHR40659:SF1">
    <property type="entry name" value="NICKEL_COBALT EFFLUX SYSTEM RCNA"/>
    <property type="match status" value="1"/>
</dbReference>
<keyword evidence="11 13" id="KW-0472">Membrane</keyword>
<evidence type="ECO:0000256" key="7">
    <source>
        <dbReference type="ARBA" id="ARBA00022692"/>
    </source>
</evidence>
<evidence type="ECO:0000256" key="2">
    <source>
        <dbReference type="ARBA" id="ARBA00004651"/>
    </source>
</evidence>
<keyword evidence="5" id="KW-1003">Cell membrane</keyword>
<evidence type="ECO:0000256" key="9">
    <source>
        <dbReference type="ARBA" id="ARBA00023065"/>
    </source>
</evidence>
<dbReference type="GO" id="GO:0006824">
    <property type="term" value="P:cobalt ion transport"/>
    <property type="evidence" value="ECO:0007669"/>
    <property type="project" value="UniProtKB-KW"/>
</dbReference>
<protein>
    <submittedName>
        <fullName evidence="14">DUF3299 domain-containing protein</fullName>
    </submittedName>
</protein>
<dbReference type="GO" id="GO:0032025">
    <property type="term" value="P:response to cobalt ion"/>
    <property type="evidence" value="ECO:0007669"/>
    <property type="project" value="TreeGrafter"/>
</dbReference>
<comment type="function">
    <text evidence="1">Efflux system for nickel and cobalt.</text>
</comment>